<evidence type="ECO:0000256" key="7">
    <source>
        <dbReference type="HAMAP-Rule" id="MF_00227"/>
    </source>
</evidence>
<accession>A0ABT5TYS5</accession>
<comment type="catalytic activity">
    <reaction evidence="7">
        <text>Endonucleolytic cleavage of RNA, removing 5'-extranucleotides from tRNA precursor.</text>
        <dbReference type="EC" id="3.1.26.5"/>
    </reaction>
</comment>
<keyword evidence="5 7" id="KW-0378">Hydrolase</keyword>
<dbReference type="GO" id="GO:0004526">
    <property type="term" value="F:ribonuclease P activity"/>
    <property type="evidence" value="ECO:0007669"/>
    <property type="project" value="UniProtKB-EC"/>
</dbReference>
<keyword evidence="2 7" id="KW-0819">tRNA processing</keyword>
<feature type="region of interest" description="Disordered" evidence="9">
    <location>
        <begin position="108"/>
        <end position="130"/>
    </location>
</feature>
<evidence type="ECO:0000313" key="10">
    <source>
        <dbReference type="EMBL" id="MDD9207117.1"/>
    </source>
</evidence>
<gene>
    <name evidence="7 10" type="primary">rnpA</name>
    <name evidence="10" type="ORF">PU560_11675</name>
</gene>
<comment type="caution">
    <text evidence="10">The sequence shown here is derived from an EMBL/GenBank/DDBJ whole genome shotgun (WGS) entry which is preliminary data.</text>
</comment>
<dbReference type="InterPro" id="IPR014721">
    <property type="entry name" value="Ribsml_uS5_D2-typ_fold_subgr"/>
</dbReference>
<dbReference type="InterPro" id="IPR020539">
    <property type="entry name" value="RNase_P_CS"/>
</dbReference>
<evidence type="ECO:0000256" key="3">
    <source>
        <dbReference type="ARBA" id="ARBA00022722"/>
    </source>
</evidence>
<comment type="similarity">
    <text evidence="7">Belongs to the RnpA family.</text>
</comment>
<comment type="subunit">
    <text evidence="7">Consists of a catalytic RNA component (M1 or rnpB) and a protein subunit.</text>
</comment>
<dbReference type="NCBIfam" id="TIGR00188">
    <property type="entry name" value="rnpA"/>
    <property type="match status" value="1"/>
</dbReference>
<reference evidence="10" key="1">
    <citation type="submission" date="2023-02" db="EMBL/GenBank/DDBJ databases">
        <title>Georgenia sp.10Sc9-8, isolated from a soil sample collected from the Taklamakan desert.</title>
        <authorList>
            <person name="Liu S."/>
        </authorList>
    </citation>
    <scope>NUCLEOTIDE SEQUENCE</scope>
    <source>
        <strain evidence="10">10Sc9-8</strain>
    </source>
</reference>
<evidence type="ECO:0000256" key="1">
    <source>
        <dbReference type="ARBA" id="ARBA00002663"/>
    </source>
</evidence>
<dbReference type="Gene3D" id="3.30.230.10">
    <property type="match status" value="1"/>
</dbReference>
<keyword evidence="4 7" id="KW-0255">Endonuclease</keyword>
<evidence type="ECO:0000256" key="5">
    <source>
        <dbReference type="ARBA" id="ARBA00022801"/>
    </source>
</evidence>
<keyword evidence="6 7" id="KW-0694">RNA-binding</keyword>
<keyword evidence="3 7" id="KW-0540">Nuclease</keyword>
<evidence type="ECO:0000256" key="9">
    <source>
        <dbReference type="SAM" id="MobiDB-lite"/>
    </source>
</evidence>
<dbReference type="InterPro" id="IPR020568">
    <property type="entry name" value="Ribosomal_Su5_D2-typ_SF"/>
</dbReference>
<name>A0ABT5TYS5_9MICO</name>
<keyword evidence="11" id="KW-1185">Reference proteome</keyword>
<protein>
    <recommendedName>
        <fullName evidence="7 8">Ribonuclease P protein component</fullName>
        <shortName evidence="7">RNase P protein</shortName>
        <shortName evidence="7">RNaseP protein</shortName>
        <ecNumber evidence="7 8">3.1.26.5</ecNumber>
    </recommendedName>
    <alternativeName>
        <fullName evidence="7">Protein C5</fullName>
    </alternativeName>
</protein>
<dbReference type="SUPFAM" id="SSF54211">
    <property type="entry name" value="Ribosomal protein S5 domain 2-like"/>
    <property type="match status" value="1"/>
</dbReference>
<evidence type="ECO:0000256" key="2">
    <source>
        <dbReference type="ARBA" id="ARBA00022694"/>
    </source>
</evidence>
<dbReference type="Proteomes" id="UP001165561">
    <property type="component" value="Unassembled WGS sequence"/>
</dbReference>
<dbReference type="InterPro" id="IPR000100">
    <property type="entry name" value="RNase_P"/>
</dbReference>
<comment type="function">
    <text evidence="1 7">RNaseP catalyzes the removal of the 5'-leader sequence from pre-tRNA to produce the mature 5'-terminus. It can also cleave other RNA substrates such as 4.5S RNA. The protein component plays an auxiliary but essential role in vivo by binding to the 5'-leader sequence and broadening the substrate specificity of the ribozyme.</text>
</comment>
<dbReference type="EC" id="3.1.26.5" evidence="7 8"/>
<organism evidence="10 11">
    <name type="scientific">Georgenia halotolerans</name>
    <dbReference type="NCBI Taxonomy" id="3028317"/>
    <lineage>
        <taxon>Bacteria</taxon>
        <taxon>Bacillati</taxon>
        <taxon>Actinomycetota</taxon>
        <taxon>Actinomycetes</taxon>
        <taxon>Micrococcales</taxon>
        <taxon>Bogoriellaceae</taxon>
        <taxon>Georgenia</taxon>
    </lineage>
</organism>
<evidence type="ECO:0000256" key="8">
    <source>
        <dbReference type="NCBIfam" id="TIGR00188"/>
    </source>
</evidence>
<dbReference type="HAMAP" id="MF_00227">
    <property type="entry name" value="RNase_P"/>
    <property type="match status" value="1"/>
</dbReference>
<dbReference type="PANTHER" id="PTHR33992:SF1">
    <property type="entry name" value="RIBONUCLEASE P PROTEIN COMPONENT"/>
    <property type="match status" value="1"/>
</dbReference>
<proteinExistence type="inferred from homology"/>
<evidence type="ECO:0000313" key="11">
    <source>
        <dbReference type="Proteomes" id="UP001165561"/>
    </source>
</evidence>
<evidence type="ECO:0000256" key="6">
    <source>
        <dbReference type="ARBA" id="ARBA00022884"/>
    </source>
</evidence>
<sequence>MLPAQHRMRRAEHFSAAVRRGARGGSRRVVVHLHLPADPEDAPARAGLVVPRAVGTAVRRNQVKRRLRALLVPRVAQLPHGALLVVRALPASAGATSADLAADLGVATAKARSHGARRSPASRGRPAGAR</sequence>
<dbReference type="PROSITE" id="PS00648">
    <property type="entry name" value="RIBONUCLEASE_P"/>
    <property type="match status" value="1"/>
</dbReference>
<dbReference type="Pfam" id="PF00825">
    <property type="entry name" value="Ribonuclease_P"/>
    <property type="match status" value="1"/>
</dbReference>
<dbReference type="PANTHER" id="PTHR33992">
    <property type="entry name" value="RIBONUCLEASE P PROTEIN COMPONENT"/>
    <property type="match status" value="1"/>
</dbReference>
<feature type="compositionally biased region" description="Low complexity" evidence="9">
    <location>
        <begin position="118"/>
        <end position="130"/>
    </location>
</feature>
<evidence type="ECO:0000256" key="4">
    <source>
        <dbReference type="ARBA" id="ARBA00022759"/>
    </source>
</evidence>
<dbReference type="EMBL" id="JARACI010001047">
    <property type="protein sequence ID" value="MDD9207117.1"/>
    <property type="molecule type" value="Genomic_DNA"/>
</dbReference>